<feature type="region of interest" description="Disordered" evidence="1">
    <location>
        <begin position="282"/>
        <end position="314"/>
    </location>
</feature>
<feature type="compositionally biased region" description="Polar residues" evidence="1">
    <location>
        <begin position="250"/>
        <end position="260"/>
    </location>
</feature>
<evidence type="ECO:0000313" key="4">
    <source>
        <dbReference type="Proteomes" id="UP000191522"/>
    </source>
</evidence>
<gene>
    <name evidence="3" type="ORF">PENDEC_c036G01172</name>
</gene>
<name>A0A1V6NUL9_PENDC</name>
<keyword evidence="2" id="KW-0472">Membrane</keyword>
<evidence type="ECO:0000256" key="1">
    <source>
        <dbReference type="SAM" id="MobiDB-lite"/>
    </source>
</evidence>
<dbReference type="CDD" id="cd12087">
    <property type="entry name" value="TM_EGFR-like"/>
    <property type="match status" value="1"/>
</dbReference>
<evidence type="ECO:0008006" key="5">
    <source>
        <dbReference type="Google" id="ProtNLM"/>
    </source>
</evidence>
<keyword evidence="4" id="KW-1185">Reference proteome</keyword>
<dbReference type="Proteomes" id="UP000191522">
    <property type="component" value="Unassembled WGS sequence"/>
</dbReference>
<feature type="compositionally biased region" description="Basic and acidic residues" evidence="1">
    <location>
        <begin position="283"/>
        <end position="292"/>
    </location>
</feature>
<accession>A0A1V6NUL9</accession>
<dbReference type="OMA" id="LARMPFE"/>
<evidence type="ECO:0000313" key="3">
    <source>
        <dbReference type="EMBL" id="OQD68415.1"/>
    </source>
</evidence>
<feature type="transmembrane region" description="Helical" evidence="2">
    <location>
        <begin position="135"/>
        <end position="157"/>
    </location>
</feature>
<feature type="region of interest" description="Disordered" evidence="1">
    <location>
        <begin position="168"/>
        <end position="260"/>
    </location>
</feature>
<organism evidence="3 4">
    <name type="scientific">Penicillium decumbens</name>
    <dbReference type="NCBI Taxonomy" id="69771"/>
    <lineage>
        <taxon>Eukaryota</taxon>
        <taxon>Fungi</taxon>
        <taxon>Dikarya</taxon>
        <taxon>Ascomycota</taxon>
        <taxon>Pezizomycotina</taxon>
        <taxon>Eurotiomycetes</taxon>
        <taxon>Eurotiomycetidae</taxon>
        <taxon>Eurotiales</taxon>
        <taxon>Aspergillaceae</taxon>
        <taxon>Penicillium</taxon>
    </lineage>
</organism>
<keyword evidence="2" id="KW-1133">Transmembrane helix</keyword>
<feature type="compositionally biased region" description="Low complexity" evidence="1">
    <location>
        <begin position="205"/>
        <end position="214"/>
    </location>
</feature>
<reference evidence="4" key="1">
    <citation type="journal article" date="2017" name="Nat. Microbiol.">
        <title>Global analysis of biosynthetic gene clusters reveals vast potential of secondary metabolite production in Penicillium species.</title>
        <authorList>
            <person name="Nielsen J.C."/>
            <person name="Grijseels S."/>
            <person name="Prigent S."/>
            <person name="Ji B."/>
            <person name="Dainat J."/>
            <person name="Nielsen K.F."/>
            <person name="Frisvad J.C."/>
            <person name="Workman M."/>
            <person name="Nielsen J."/>
        </authorList>
    </citation>
    <scope>NUCLEOTIDE SEQUENCE [LARGE SCALE GENOMIC DNA]</scope>
    <source>
        <strain evidence="4">IBT 11843</strain>
    </source>
</reference>
<proteinExistence type="predicted"/>
<comment type="caution">
    <text evidence="3">The sequence shown here is derived from an EMBL/GenBank/DDBJ whole genome shotgun (WGS) entry which is preliminary data.</text>
</comment>
<dbReference type="AlphaFoldDB" id="A0A1V6NUL9"/>
<protein>
    <recommendedName>
        <fullName evidence="5">Mid2 domain-containing protein</fullName>
    </recommendedName>
</protein>
<dbReference type="EMBL" id="MDYL01000036">
    <property type="protein sequence ID" value="OQD68415.1"/>
    <property type="molecule type" value="Genomic_DNA"/>
</dbReference>
<dbReference type="OrthoDB" id="4364855at2759"/>
<feature type="compositionally biased region" description="Basic and acidic residues" evidence="1">
    <location>
        <begin position="303"/>
        <end position="314"/>
    </location>
</feature>
<evidence type="ECO:0000256" key="2">
    <source>
        <dbReference type="SAM" id="Phobius"/>
    </source>
</evidence>
<dbReference type="STRING" id="69771.A0A1V6NUL9"/>
<keyword evidence="2" id="KW-0812">Transmembrane</keyword>
<sequence length="314" mass="33647">MSRLWLLIKRWARGDLPILGQRAKPPSVTGVSPSPAETEAWATSDMEAEGTKTAGIWSIQASNTLSTEPIASSTSAVALTDYHSSNFMSTSTLISTPSPLPTASSTCASATSTKDTASTEAGALSITTGSINTKLAISLPIAIVGLLIIIGLIFFYLRRRRQRNAQSAYHVGASESKAVPTSGLMSVPKRKTPEHATRSPTLDVPNNNSPDSSPGSLIVRSSGDANTELGLVGAPPTDQRTYIREHDMPGTTTSPPVNENIRSAARFPFQSWRDDDDVVSLVSERRSRKDYDDMSSVSSLNDSLHDDHNTHPVR</sequence>